<dbReference type="EMBL" id="PXZM01000052">
    <property type="protein sequence ID" value="PSJ86811.1"/>
    <property type="molecule type" value="Genomic_DNA"/>
</dbReference>
<dbReference type="AlphaFoldDB" id="A0A2P7UIG8"/>
<name>A0A2P7UIG8_9BACL</name>
<proteinExistence type="predicted"/>
<evidence type="ECO:0000313" key="2">
    <source>
        <dbReference type="Proteomes" id="UP000240419"/>
    </source>
</evidence>
<dbReference type="RefSeq" id="WP_106841835.1">
    <property type="nucleotide sequence ID" value="NZ_JBCNIW010000045.1"/>
</dbReference>
<protein>
    <recommendedName>
        <fullName evidence="3">DUF2007 domain-containing protein</fullName>
    </recommendedName>
</protein>
<keyword evidence="2" id="KW-1185">Reference proteome</keyword>
<evidence type="ECO:0000313" key="1">
    <source>
        <dbReference type="EMBL" id="PSJ86811.1"/>
    </source>
</evidence>
<evidence type="ECO:0008006" key="3">
    <source>
        <dbReference type="Google" id="ProtNLM"/>
    </source>
</evidence>
<sequence length="85" mass="9956">MDFFLPLFSKYKCLIHTAFGHEEYICVVNKLSAHGIRFRTRSHSHAVRHLGGDMGLLPQEEDHKQYDIYVAREDEHQAHLAIHSR</sequence>
<accession>A0A2P7UIG8</accession>
<organism evidence="1 2">
    <name type="scientific">Brevibacillus fortis</name>
    <dbReference type="NCBI Taxonomy" id="2126352"/>
    <lineage>
        <taxon>Bacteria</taxon>
        <taxon>Bacillati</taxon>
        <taxon>Bacillota</taxon>
        <taxon>Bacilli</taxon>
        <taxon>Bacillales</taxon>
        <taxon>Paenibacillaceae</taxon>
        <taxon>Brevibacillus</taxon>
    </lineage>
</organism>
<dbReference type="OrthoDB" id="2942794at2"/>
<dbReference type="Proteomes" id="UP000240419">
    <property type="component" value="Unassembled WGS sequence"/>
</dbReference>
<gene>
    <name evidence="1" type="ORF">C7R93_27835</name>
</gene>
<reference evidence="1 2" key="1">
    <citation type="submission" date="2018-03" db="EMBL/GenBank/DDBJ databases">
        <title>Brevisbacillus phylogenomics.</title>
        <authorList>
            <person name="Dunlap C."/>
        </authorList>
    </citation>
    <scope>NUCLEOTIDE SEQUENCE [LARGE SCALE GENOMIC DNA]</scope>
    <source>
        <strain evidence="1 2">NRRL NRS-1210</strain>
    </source>
</reference>
<comment type="caution">
    <text evidence="1">The sequence shown here is derived from an EMBL/GenBank/DDBJ whole genome shotgun (WGS) entry which is preliminary data.</text>
</comment>